<name>S7TR81_DESML</name>
<dbReference type="InterPro" id="IPR051925">
    <property type="entry name" value="RNA-binding_domain"/>
</dbReference>
<organism evidence="4 5">
    <name type="scientific">Desulfococcus multivorans DSM 2059</name>
    <dbReference type="NCBI Taxonomy" id="1121405"/>
    <lineage>
        <taxon>Bacteria</taxon>
        <taxon>Pseudomonadati</taxon>
        <taxon>Thermodesulfobacteriota</taxon>
        <taxon>Desulfobacteria</taxon>
        <taxon>Desulfobacterales</taxon>
        <taxon>Desulfococcaceae</taxon>
        <taxon>Desulfococcus</taxon>
    </lineage>
</organism>
<dbReference type="SUPFAM" id="SSF75471">
    <property type="entry name" value="YhbY-like"/>
    <property type="match status" value="1"/>
</dbReference>
<dbReference type="Proteomes" id="UP000014977">
    <property type="component" value="Unassembled WGS sequence"/>
</dbReference>
<feature type="domain" description="CRM" evidence="3">
    <location>
        <begin position="18"/>
        <end position="115"/>
    </location>
</feature>
<dbReference type="AlphaFoldDB" id="S7TR81"/>
<dbReference type="PANTHER" id="PTHR40065">
    <property type="entry name" value="RNA-BINDING PROTEIN YHBY"/>
    <property type="match status" value="1"/>
</dbReference>
<dbReference type="PANTHER" id="PTHR40065:SF3">
    <property type="entry name" value="RNA-BINDING PROTEIN YHBY"/>
    <property type="match status" value="1"/>
</dbReference>
<dbReference type="EMBL" id="ATHJ01000092">
    <property type="protein sequence ID" value="EPR39175.1"/>
    <property type="molecule type" value="Genomic_DNA"/>
</dbReference>
<evidence type="ECO:0000313" key="4">
    <source>
        <dbReference type="EMBL" id="EPR39175.1"/>
    </source>
</evidence>
<dbReference type="PROSITE" id="PS51295">
    <property type="entry name" value="CRM"/>
    <property type="match status" value="1"/>
</dbReference>
<proteinExistence type="predicted"/>
<dbReference type="SMART" id="SM01103">
    <property type="entry name" value="CRS1_YhbY"/>
    <property type="match status" value="1"/>
</dbReference>
<evidence type="ECO:0000313" key="5">
    <source>
        <dbReference type="Proteomes" id="UP000014977"/>
    </source>
</evidence>
<keyword evidence="5" id="KW-1185">Reference proteome</keyword>
<dbReference type="InterPro" id="IPR001890">
    <property type="entry name" value="RNA-binding_CRM"/>
</dbReference>
<protein>
    <recommendedName>
        <fullName evidence="3">CRM domain-containing protein</fullName>
    </recommendedName>
</protein>
<dbReference type="Pfam" id="PF01985">
    <property type="entry name" value="CRS1_YhbY"/>
    <property type="match status" value="1"/>
</dbReference>
<dbReference type="eggNOG" id="COG1534">
    <property type="taxonomic scope" value="Bacteria"/>
</dbReference>
<reference evidence="4 5" key="1">
    <citation type="journal article" date="2013" name="Genome Announc.">
        <title>Draft genome sequences for three mercury-methylating, sulfate-reducing bacteria.</title>
        <authorList>
            <person name="Brown S.D."/>
            <person name="Hurt R.A.Jr."/>
            <person name="Gilmour C.C."/>
            <person name="Elias D.A."/>
        </authorList>
    </citation>
    <scope>NUCLEOTIDE SEQUENCE [LARGE SCALE GENOMIC DNA]</scope>
    <source>
        <strain evidence="4 5">DSM 2059</strain>
    </source>
</reference>
<sequence>MVVGLVDTYPMKGEYHMTRLTGFQKKYLRGLAHGRKPVVHIGRQGVTDSVIRSTHEALDTHELIKIRFVDFKEKDQKITLSNLIEERTGSELIGMIGHIGVFYRPNEDPEKRRITLPAARA</sequence>
<dbReference type="Gene3D" id="3.30.110.60">
    <property type="entry name" value="YhbY-like"/>
    <property type="match status" value="1"/>
</dbReference>
<evidence type="ECO:0000256" key="2">
    <source>
        <dbReference type="PROSITE-ProRule" id="PRU00626"/>
    </source>
</evidence>
<accession>S7TR81</accession>
<keyword evidence="1 2" id="KW-0694">RNA-binding</keyword>
<gene>
    <name evidence="4" type="ORF">dsmv_2831</name>
</gene>
<comment type="caution">
    <text evidence="4">The sequence shown here is derived from an EMBL/GenBank/DDBJ whole genome shotgun (WGS) entry which is preliminary data.</text>
</comment>
<dbReference type="GO" id="GO:0003723">
    <property type="term" value="F:RNA binding"/>
    <property type="evidence" value="ECO:0007669"/>
    <property type="project" value="UniProtKB-UniRule"/>
</dbReference>
<evidence type="ECO:0000256" key="1">
    <source>
        <dbReference type="ARBA" id="ARBA00022884"/>
    </source>
</evidence>
<dbReference type="STRING" id="897.B2D07_10705"/>
<dbReference type="InterPro" id="IPR035920">
    <property type="entry name" value="YhbY-like_sf"/>
</dbReference>
<evidence type="ECO:0000259" key="3">
    <source>
        <dbReference type="PROSITE" id="PS51295"/>
    </source>
</evidence>